<keyword evidence="1" id="KW-0472">Membrane</keyword>
<evidence type="ECO:0000256" key="1">
    <source>
        <dbReference type="SAM" id="Phobius"/>
    </source>
</evidence>
<feature type="transmembrane region" description="Helical" evidence="1">
    <location>
        <begin position="12"/>
        <end position="40"/>
    </location>
</feature>
<reference evidence="2" key="1">
    <citation type="journal article" date="2008" name="Genome Res.">
        <title>Multigenome DNA sequence conservation identifies Hox cis-regulatory elements.</title>
        <authorList>
            <person name="Kuntz S.G."/>
            <person name="Schwarz E.M."/>
            <person name="DeModena J.A."/>
            <person name="De Buysscher T."/>
            <person name="Trout D."/>
            <person name="Shizuya H."/>
            <person name="Sternberg P.W."/>
            <person name="Wold B.J."/>
        </authorList>
    </citation>
    <scope>NUCLEOTIDE SEQUENCE</scope>
    <source>
        <strain evidence="2">CB5161</strain>
    </source>
</reference>
<gene>
    <name evidence="2" type="ORF">Cbre_JD22.003</name>
</gene>
<keyword evidence="1" id="KW-1133">Transmembrane helix</keyword>
<sequence length="156" mass="18290">MDREILWKVCKLALIFPTISIITSSLTMIIVSFLVFPLYVTVYRSMREKEKQSMLTTTFLRVILDLEEYEIFDSKMYTDGNQPTSHILIIEVMSTPALIQLSYLLCNRANVRKLRKQLSFRMLFGKMIDWILRKDRGRSVQVSPDLNVDDMRTTVV</sequence>
<dbReference type="InterPro" id="IPR018817">
    <property type="entry name" value="7TM_GPCR_serpentine_rcpt_Srz"/>
</dbReference>
<accession>B6VBS2</accession>
<dbReference type="AlphaFoldDB" id="B6VBS2"/>
<protein>
    <submittedName>
        <fullName evidence="2">Uncharacterized protein</fullName>
    </submittedName>
</protein>
<keyword evidence="1" id="KW-0812">Transmembrane</keyword>
<dbReference type="PANTHER" id="PTHR31720:SF12">
    <property type="entry name" value="SERPENTINE RECEPTOR, CLASS T-RELATED"/>
    <property type="match status" value="1"/>
</dbReference>
<feature type="transmembrane region" description="Helical" evidence="1">
    <location>
        <begin position="86"/>
        <end position="106"/>
    </location>
</feature>
<evidence type="ECO:0000313" key="2">
    <source>
        <dbReference type="EMBL" id="ACI49165.1"/>
    </source>
</evidence>
<proteinExistence type="predicted"/>
<dbReference type="EMBL" id="FJ362374">
    <property type="protein sequence ID" value="ACI49165.1"/>
    <property type="molecule type" value="Genomic_DNA"/>
</dbReference>
<dbReference type="PANTHER" id="PTHR31720">
    <property type="entry name" value="SERPENTINE RECEPTOR, CLASS Z-RELATED"/>
    <property type="match status" value="1"/>
</dbReference>
<organism evidence="2">
    <name type="scientific">Caenorhabditis brenneri</name>
    <name type="common">Nematode worm</name>
    <dbReference type="NCBI Taxonomy" id="135651"/>
    <lineage>
        <taxon>Eukaryota</taxon>
        <taxon>Metazoa</taxon>
        <taxon>Ecdysozoa</taxon>
        <taxon>Nematoda</taxon>
        <taxon>Chromadorea</taxon>
        <taxon>Rhabditida</taxon>
        <taxon>Rhabditina</taxon>
        <taxon>Rhabditomorpha</taxon>
        <taxon>Rhabditoidea</taxon>
        <taxon>Rhabditidae</taxon>
        <taxon>Peloderinae</taxon>
        <taxon>Caenorhabditis</taxon>
    </lineage>
</organism>
<dbReference type="Pfam" id="PF10325">
    <property type="entry name" value="7TM_GPCR_Srz"/>
    <property type="match status" value="1"/>
</dbReference>
<name>B6VBS2_CAEBE</name>